<sequence>MKYSFIGKIFRDGNRNYIKIPFNVWETCGQKGMIPVKADIESVVFECKLVPKGHGNYYIPVLKAFSDKLGKTGELKVSFEIIEELSRINSRSPYTKKEPVRKIDNIDLVLQPEAGLCGQACLAMLSGADIKEIIKIMKCGKWQASFSRVIETLNYFGIEHSEKITYTQKKDIELSKCCILNIRDEKSLKGSHMAVYFDKKFYDPVYGISEKYNRAKIISFLEIKV</sequence>
<keyword evidence="2" id="KW-1185">Reference proteome</keyword>
<dbReference type="InterPro" id="IPR015018">
    <property type="entry name" value="DUF1905"/>
</dbReference>
<dbReference type="EMBL" id="CP001739">
    <property type="protein sequence ID" value="ACZ08439.1"/>
    <property type="molecule type" value="Genomic_DNA"/>
</dbReference>
<dbReference type="HOGENOM" id="CLU_1233729_0_0_0"/>
<dbReference type="eggNOG" id="ENOG502ZCJI">
    <property type="taxonomic scope" value="Bacteria"/>
</dbReference>
<proteinExistence type="predicted"/>
<dbReference type="STRING" id="526218.Sterm_1580"/>
<evidence type="ECO:0008006" key="3">
    <source>
        <dbReference type="Google" id="ProtNLM"/>
    </source>
</evidence>
<gene>
    <name evidence="1" type="ordered locus">Sterm_1580</name>
</gene>
<reference evidence="1 2" key="2">
    <citation type="journal article" date="2010" name="Stand. Genomic Sci.">
        <title>Complete genome sequence of Sebaldella termitidis type strain (NCTC 11300).</title>
        <authorList>
            <person name="Harmon-Smith M."/>
            <person name="Celia L."/>
            <person name="Chertkov O."/>
            <person name="Lapidus A."/>
            <person name="Copeland A."/>
            <person name="Glavina Del Rio T."/>
            <person name="Nolan M."/>
            <person name="Lucas S."/>
            <person name="Tice H."/>
            <person name="Cheng J.F."/>
            <person name="Han C."/>
            <person name="Detter J.C."/>
            <person name="Bruce D."/>
            <person name="Goodwin L."/>
            <person name="Pitluck S."/>
            <person name="Pati A."/>
            <person name="Liolios K."/>
            <person name="Ivanova N."/>
            <person name="Mavromatis K."/>
            <person name="Mikhailova N."/>
            <person name="Chen A."/>
            <person name="Palaniappan K."/>
            <person name="Land M."/>
            <person name="Hauser L."/>
            <person name="Chang Y.J."/>
            <person name="Jeffries C.D."/>
            <person name="Brettin T."/>
            <person name="Goker M."/>
            <person name="Beck B."/>
            <person name="Bristow J."/>
            <person name="Eisen J.A."/>
            <person name="Markowitz V."/>
            <person name="Hugenholtz P."/>
            <person name="Kyrpides N.C."/>
            <person name="Klenk H.P."/>
            <person name="Chen F."/>
        </authorList>
    </citation>
    <scope>NUCLEOTIDE SEQUENCE [LARGE SCALE GENOMIC DNA]</scope>
    <source>
        <strain evidence="2">ATCC 33386 / NCTC 11300</strain>
    </source>
</reference>
<reference evidence="2" key="1">
    <citation type="submission" date="2009-09" db="EMBL/GenBank/DDBJ databases">
        <title>The complete chromosome of Sebaldella termitidis ATCC 33386.</title>
        <authorList>
            <consortium name="US DOE Joint Genome Institute (JGI-PGF)"/>
            <person name="Lucas S."/>
            <person name="Copeland A."/>
            <person name="Lapidus A."/>
            <person name="Glavina del Rio T."/>
            <person name="Dalin E."/>
            <person name="Tice H."/>
            <person name="Bruce D."/>
            <person name="Goodwin L."/>
            <person name="Pitluck S."/>
            <person name="Kyrpides N."/>
            <person name="Mavromatis K."/>
            <person name="Ivanova N."/>
            <person name="Mikhailova N."/>
            <person name="Sims D."/>
            <person name="Meincke L."/>
            <person name="Brettin T."/>
            <person name="Detter J.C."/>
            <person name="Han C."/>
            <person name="Larimer F."/>
            <person name="Land M."/>
            <person name="Hauser L."/>
            <person name="Markowitz V."/>
            <person name="Cheng J.F."/>
            <person name="Hugenholtz P."/>
            <person name="Woyke T."/>
            <person name="Wu D."/>
            <person name="Eisen J.A."/>
        </authorList>
    </citation>
    <scope>NUCLEOTIDE SEQUENCE [LARGE SCALE GENOMIC DNA]</scope>
    <source>
        <strain evidence="2">ATCC 33386 / NCTC 11300</strain>
    </source>
</reference>
<dbReference type="AlphaFoldDB" id="D1AI55"/>
<dbReference type="Proteomes" id="UP000000845">
    <property type="component" value="Chromosome"/>
</dbReference>
<dbReference type="KEGG" id="str:Sterm_1580"/>
<dbReference type="InterPro" id="IPR037079">
    <property type="entry name" value="AF2212/PG0164-like_sf"/>
</dbReference>
<protein>
    <recommendedName>
        <fullName evidence="3">DUF1905 domain-containing protein</fullName>
    </recommendedName>
</protein>
<dbReference type="RefSeq" id="WP_012861035.1">
    <property type="nucleotide sequence ID" value="NC_013517.1"/>
</dbReference>
<evidence type="ECO:0000313" key="1">
    <source>
        <dbReference type="EMBL" id="ACZ08439.1"/>
    </source>
</evidence>
<dbReference type="SUPFAM" id="SSF141694">
    <property type="entry name" value="AF2212/PG0164-like"/>
    <property type="match status" value="1"/>
</dbReference>
<name>D1AI55_SEBTE</name>
<dbReference type="Gene3D" id="2.40.30.100">
    <property type="entry name" value="AF2212/PG0164-like"/>
    <property type="match status" value="1"/>
</dbReference>
<dbReference type="Pfam" id="PF08922">
    <property type="entry name" value="DUF1905"/>
    <property type="match status" value="1"/>
</dbReference>
<organism evidence="1 2">
    <name type="scientific">Sebaldella termitidis (strain ATCC 33386 / NCTC 11300)</name>
    <dbReference type="NCBI Taxonomy" id="526218"/>
    <lineage>
        <taxon>Bacteria</taxon>
        <taxon>Fusobacteriati</taxon>
        <taxon>Fusobacteriota</taxon>
        <taxon>Fusobacteriia</taxon>
        <taxon>Fusobacteriales</taxon>
        <taxon>Leptotrichiaceae</taxon>
        <taxon>Sebaldella</taxon>
    </lineage>
</organism>
<accession>D1AI55</accession>
<evidence type="ECO:0000313" key="2">
    <source>
        <dbReference type="Proteomes" id="UP000000845"/>
    </source>
</evidence>